<dbReference type="RefSeq" id="WP_345679859.1">
    <property type="nucleotide sequence ID" value="NZ_BAABHS010000036.1"/>
</dbReference>
<evidence type="ECO:0000256" key="1">
    <source>
        <dbReference type="ARBA" id="ARBA00010617"/>
    </source>
</evidence>
<evidence type="ECO:0000313" key="4">
    <source>
        <dbReference type="Proteomes" id="UP001500466"/>
    </source>
</evidence>
<sequence>MEDTVPSTGTLAVPPLPDFLSAEVAADPYAYYRNLREQAPLLWHEASGTYLVSRHDDLVRVLRDPAFTTDHYAQSMEPVYGRTIIQMNGHEHAVRRALVTPAFKGSLFQERYAAVIERTARTLIDGFRHRGSVDVVTEFARVFPVDVICRMLGFDHADAPKFRTWYRAIVTCFGNLTGDPEIAALGVRTRAEMTDYMVPVIEDRRRNPREDLLSDLCVAAADGEAMDTEDIRAFTALLLVAGGETTDKALGLVFRNLLAHPEQLAAVRCDPGLVGAVLAETLRLTPPVQVIQRLASEEAKLSGGTVPAGSLVTCLIASANRDPRKFADPERFDIFRADLAVKKAFTAASDHLAFSLGRHFCLGAALSLAEVSTAVPMLLAAMPDMRLAPGAEPVEEGLFVRGLDTLPLEFTAAT</sequence>
<keyword evidence="4" id="KW-1185">Reference proteome</keyword>
<dbReference type="InterPro" id="IPR036396">
    <property type="entry name" value="Cyt_P450_sf"/>
</dbReference>
<name>A0ABP9I5M6_9ACTN</name>
<dbReference type="PANTHER" id="PTHR46696">
    <property type="entry name" value="P450, PUTATIVE (EUROFUNG)-RELATED"/>
    <property type="match status" value="1"/>
</dbReference>
<gene>
    <name evidence="3" type="ORF">GCM10023205_70220</name>
</gene>
<evidence type="ECO:0000313" key="3">
    <source>
        <dbReference type="EMBL" id="GAA4989083.1"/>
    </source>
</evidence>
<keyword evidence="2" id="KW-0349">Heme</keyword>
<evidence type="ECO:0000256" key="2">
    <source>
        <dbReference type="RuleBase" id="RU000461"/>
    </source>
</evidence>
<dbReference type="PRINTS" id="PR00359">
    <property type="entry name" value="BP450"/>
</dbReference>
<dbReference type="InterPro" id="IPR002397">
    <property type="entry name" value="Cyt_P450_B"/>
</dbReference>
<dbReference type="Pfam" id="PF00067">
    <property type="entry name" value="p450"/>
    <property type="match status" value="2"/>
</dbReference>
<protein>
    <submittedName>
        <fullName evidence="3">Cytochrome P450</fullName>
    </submittedName>
</protein>
<comment type="caution">
    <text evidence="3">The sequence shown here is derived from an EMBL/GenBank/DDBJ whole genome shotgun (WGS) entry which is preliminary data.</text>
</comment>
<accession>A0ABP9I5M6</accession>
<keyword evidence="2" id="KW-0408">Iron</keyword>
<organism evidence="3 4">
    <name type="scientific">Yinghuangia aomiensis</name>
    <dbReference type="NCBI Taxonomy" id="676205"/>
    <lineage>
        <taxon>Bacteria</taxon>
        <taxon>Bacillati</taxon>
        <taxon>Actinomycetota</taxon>
        <taxon>Actinomycetes</taxon>
        <taxon>Kitasatosporales</taxon>
        <taxon>Streptomycetaceae</taxon>
        <taxon>Yinghuangia</taxon>
    </lineage>
</organism>
<keyword evidence="2" id="KW-0503">Monooxygenase</keyword>
<dbReference type="Gene3D" id="1.10.630.10">
    <property type="entry name" value="Cytochrome P450"/>
    <property type="match status" value="1"/>
</dbReference>
<dbReference type="PRINTS" id="PR00385">
    <property type="entry name" value="P450"/>
</dbReference>
<keyword evidence="2" id="KW-0479">Metal-binding</keyword>
<dbReference type="EMBL" id="BAABHS010000036">
    <property type="protein sequence ID" value="GAA4989083.1"/>
    <property type="molecule type" value="Genomic_DNA"/>
</dbReference>
<comment type="similarity">
    <text evidence="1 2">Belongs to the cytochrome P450 family.</text>
</comment>
<keyword evidence="2" id="KW-0560">Oxidoreductase</keyword>
<dbReference type="Proteomes" id="UP001500466">
    <property type="component" value="Unassembled WGS sequence"/>
</dbReference>
<dbReference type="InterPro" id="IPR017972">
    <property type="entry name" value="Cyt_P450_CS"/>
</dbReference>
<reference evidence="4" key="1">
    <citation type="journal article" date="2019" name="Int. J. Syst. Evol. Microbiol.">
        <title>The Global Catalogue of Microorganisms (GCM) 10K type strain sequencing project: providing services to taxonomists for standard genome sequencing and annotation.</title>
        <authorList>
            <consortium name="The Broad Institute Genomics Platform"/>
            <consortium name="The Broad Institute Genome Sequencing Center for Infectious Disease"/>
            <person name="Wu L."/>
            <person name="Ma J."/>
        </authorList>
    </citation>
    <scope>NUCLEOTIDE SEQUENCE [LARGE SCALE GENOMIC DNA]</scope>
    <source>
        <strain evidence="4">JCM 17986</strain>
    </source>
</reference>
<dbReference type="PANTHER" id="PTHR46696:SF3">
    <property type="entry name" value="PULCHERRIMINIC ACID SYNTHASE"/>
    <property type="match status" value="1"/>
</dbReference>
<dbReference type="SUPFAM" id="SSF48264">
    <property type="entry name" value="Cytochrome P450"/>
    <property type="match status" value="1"/>
</dbReference>
<dbReference type="PROSITE" id="PS00086">
    <property type="entry name" value="CYTOCHROME_P450"/>
    <property type="match status" value="1"/>
</dbReference>
<proteinExistence type="inferred from homology"/>
<dbReference type="InterPro" id="IPR001128">
    <property type="entry name" value="Cyt_P450"/>
</dbReference>